<dbReference type="EMBL" id="CP014060">
    <property type="protein sequence ID" value="AMG34799.1"/>
    <property type="molecule type" value="Genomic_DNA"/>
</dbReference>
<gene>
    <name evidence="1" type="ORF">AL504_01220</name>
</gene>
<sequence>MSEPIDVSGEPAGSVIRDGRFLLSLTGPGSHVLVTEPGRGNVIIGPASMGKKADLRVGSDDTVHWPAFDPFATPAGSPWPRHIDYHGNDSGFLRWSEQRPIEQFTWAPAYADARRVEAGAARIQTLQIRLDAVAGHLGIAVPADMDLGLFGDLSRITVTGAVPSLLALHPALGRRAGQTPYVLSELGVLQGVTALALYGEPLAQPISLRGLERFPALTHLSLWGGFADWDALARLPHLQSLEIRFTPDLAGLPPLDTWPLLERFIGFNVDDGAGKRLKAQLKAREKVRAWTGYTSVTKLRKPEWWQSEYGRPFSAWNSRMAKSANAAYDVAREALAGAHDGAAVEAALKAFASHFNDMKGIETAEREDIGEAVWQFSQVGRVVELGVTEEQAQRWFDEVRDY</sequence>
<dbReference type="AlphaFoldDB" id="A0A0X8NUZ3"/>
<evidence type="ECO:0000313" key="1">
    <source>
        <dbReference type="EMBL" id="AMG34799.1"/>
    </source>
</evidence>
<accession>A0A0X8NUZ3</accession>
<evidence type="ECO:0000313" key="2">
    <source>
        <dbReference type="Proteomes" id="UP000060602"/>
    </source>
</evidence>
<reference evidence="2" key="1">
    <citation type="submission" date="2015-12" db="EMBL/GenBank/DDBJ databases">
        <title>FDA dAtabase for Regulatory Grade micrObial Sequences (FDA-ARGOS): Supporting development and validation of Infectious Disease Dx tests.</title>
        <authorList>
            <person name="Case J."/>
            <person name="Tallon L."/>
            <person name="Sadzewicz L."/>
            <person name="Sengamalay N."/>
            <person name="Ott S."/>
            <person name="Godinez A."/>
            <person name="Nagaraj S."/>
            <person name="Nadendla S."/>
            <person name="Sichtig H."/>
        </authorList>
    </citation>
    <scope>NUCLEOTIDE SEQUENCE [LARGE SCALE GENOMIC DNA]</scope>
    <source>
        <strain evidence="2">FDAARGOS_147</strain>
    </source>
</reference>
<dbReference type="Proteomes" id="UP000060602">
    <property type="component" value="Chromosome"/>
</dbReference>
<protein>
    <submittedName>
        <fullName evidence="1">Uncharacterized protein</fullName>
    </submittedName>
</protein>
<dbReference type="RefSeq" id="WP_061070892.1">
    <property type="nucleotide sequence ID" value="NZ_CP014060.2"/>
</dbReference>
<organism evidence="1 2">
    <name type="scientific">Alcaligenes xylosoxydans xylosoxydans</name>
    <name type="common">Achromobacter xylosoxidans</name>
    <dbReference type="NCBI Taxonomy" id="85698"/>
    <lineage>
        <taxon>Bacteria</taxon>
        <taxon>Pseudomonadati</taxon>
        <taxon>Pseudomonadota</taxon>
        <taxon>Betaproteobacteria</taxon>
        <taxon>Burkholderiales</taxon>
        <taxon>Alcaligenaceae</taxon>
        <taxon>Achromobacter</taxon>
    </lineage>
</organism>
<name>A0A0X8NUZ3_ALCXX</name>
<proteinExistence type="predicted"/>